<proteinExistence type="predicted"/>
<reference evidence="1 2" key="2">
    <citation type="journal article" date="2022" name="Mol. Ecol. Resour.">
        <title>The genomes of chicory, endive, great burdock and yacon provide insights into Asteraceae paleo-polyploidization history and plant inulin production.</title>
        <authorList>
            <person name="Fan W."/>
            <person name="Wang S."/>
            <person name="Wang H."/>
            <person name="Wang A."/>
            <person name="Jiang F."/>
            <person name="Liu H."/>
            <person name="Zhao H."/>
            <person name="Xu D."/>
            <person name="Zhang Y."/>
        </authorList>
    </citation>
    <scope>NUCLEOTIDE SEQUENCE [LARGE SCALE GENOMIC DNA]</scope>
    <source>
        <strain evidence="2">cv. Yunnan</strain>
        <tissue evidence="1">Leaves</tissue>
    </source>
</reference>
<accession>A0ACB9E8N5</accession>
<name>A0ACB9E8N5_9ASTR</name>
<protein>
    <submittedName>
        <fullName evidence="1">Uncharacterized protein</fullName>
    </submittedName>
</protein>
<keyword evidence="2" id="KW-1185">Reference proteome</keyword>
<dbReference type="Proteomes" id="UP001056120">
    <property type="component" value="Linkage Group LG18"/>
</dbReference>
<sequence length="67" mass="8026">MQVELISTVQNPFIVEYKDSWVEKGCYVCIVIYNILEEEICKLYFQQFHLYIILLASNCYISNHLFI</sequence>
<organism evidence="1 2">
    <name type="scientific">Smallanthus sonchifolius</name>
    <dbReference type="NCBI Taxonomy" id="185202"/>
    <lineage>
        <taxon>Eukaryota</taxon>
        <taxon>Viridiplantae</taxon>
        <taxon>Streptophyta</taxon>
        <taxon>Embryophyta</taxon>
        <taxon>Tracheophyta</taxon>
        <taxon>Spermatophyta</taxon>
        <taxon>Magnoliopsida</taxon>
        <taxon>eudicotyledons</taxon>
        <taxon>Gunneridae</taxon>
        <taxon>Pentapetalae</taxon>
        <taxon>asterids</taxon>
        <taxon>campanulids</taxon>
        <taxon>Asterales</taxon>
        <taxon>Asteraceae</taxon>
        <taxon>Asteroideae</taxon>
        <taxon>Heliantheae alliance</taxon>
        <taxon>Millerieae</taxon>
        <taxon>Smallanthus</taxon>
    </lineage>
</organism>
<dbReference type="EMBL" id="CM042035">
    <property type="protein sequence ID" value="KAI3754963.1"/>
    <property type="molecule type" value="Genomic_DNA"/>
</dbReference>
<gene>
    <name evidence="1" type="ORF">L1987_54755</name>
</gene>
<evidence type="ECO:0000313" key="2">
    <source>
        <dbReference type="Proteomes" id="UP001056120"/>
    </source>
</evidence>
<reference evidence="2" key="1">
    <citation type="journal article" date="2022" name="Mol. Ecol. Resour.">
        <title>The genomes of chicory, endive, great burdock and yacon provide insights into Asteraceae palaeo-polyploidization history and plant inulin production.</title>
        <authorList>
            <person name="Fan W."/>
            <person name="Wang S."/>
            <person name="Wang H."/>
            <person name="Wang A."/>
            <person name="Jiang F."/>
            <person name="Liu H."/>
            <person name="Zhao H."/>
            <person name="Xu D."/>
            <person name="Zhang Y."/>
        </authorList>
    </citation>
    <scope>NUCLEOTIDE SEQUENCE [LARGE SCALE GENOMIC DNA]</scope>
    <source>
        <strain evidence="2">cv. Yunnan</strain>
    </source>
</reference>
<evidence type="ECO:0000313" key="1">
    <source>
        <dbReference type="EMBL" id="KAI3754963.1"/>
    </source>
</evidence>
<comment type="caution">
    <text evidence="1">The sequence shown here is derived from an EMBL/GenBank/DDBJ whole genome shotgun (WGS) entry which is preliminary data.</text>
</comment>